<protein>
    <submittedName>
        <fullName evidence="2">Uncharacterized protein</fullName>
    </submittedName>
</protein>
<accession>A0AAV5HUU8</accession>
<proteinExistence type="predicted"/>
<keyword evidence="3" id="KW-1185">Reference proteome</keyword>
<dbReference type="EMBL" id="BPVZ01000006">
    <property type="protein sequence ID" value="GKU92523.1"/>
    <property type="molecule type" value="Genomic_DNA"/>
</dbReference>
<sequence length="166" mass="18987">MEGKRNDEHQMKKTEDKETSSQHRSGFHKNSIELITPCGADDDKITLESLGNDHVHPLVETQPQANTPNLANQRTDELLRQLMGEQESGSINIDQIATEGIGWWTRQMEKMNQEEFQRFCATLGILRERVQGHLQQRLRIRDSNSAETSTSTSSTSTNGRGRRRKR</sequence>
<feature type="compositionally biased region" description="Low complexity" evidence="1">
    <location>
        <begin position="148"/>
        <end position="157"/>
    </location>
</feature>
<gene>
    <name evidence="2" type="ORF">SLEP1_g6236</name>
</gene>
<comment type="caution">
    <text evidence="2">The sequence shown here is derived from an EMBL/GenBank/DDBJ whole genome shotgun (WGS) entry which is preliminary data.</text>
</comment>
<organism evidence="2 3">
    <name type="scientific">Rubroshorea leprosula</name>
    <dbReference type="NCBI Taxonomy" id="152421"/>
    <lineage>
        <taxon>Eukaryota</taxon>
        <taxon>Viridiplantae</taxon>
        <taxon>Streptophyta</taxon>
        <taxon>Embryophyta</taxon>
        <taxon>Tracheophyta</taxon>
        <taxon>Spermatophyta</taxon>
        <taxon>Magnoliopsida</taxon>
        <taxon>eudicotyledons</taxon>
        <taxon>Gunneridae</taxon>
        <taxon>Pentapetalae</taxon>
        <taxon>rosids</taxon>
        <taxon>malvids</taxon>
        <taxon>Malvales</taxon>
        <taxon>Dipterocarpaceae</taxon>
        <taxon>Rubroshorea</taxon>
    </lineage>
</organism>
<reference evidence="2 3" key="1">
    <citation type="journal article" date="2021" name="Commun. Biol.">
        <title>The genome of Shorea leprosula (Dipterocarpaceae) highlights the ecological relevance of drought in aseasonal tropical rainforests.</title>
        <authorList>
            <person name="Ng K.K.S."/>
            <person name="Kobayashi M.J."/>
            <person name="Fawcett J.A."/>
            <person name="Hatakeyama M."/>
            <person name="Paape T."/>
            <person name="Ng C.H."/>
            <person name="Ang C.C."/>
            <person name="Tnah L.H."/>
            <person name="Lee C.T."/>
            <person name="Nishiyama T."/>
            <person name="Sese J."/>
            <person name="O'Brien M.J."/>
            <person name="Copetti D."/>
            <person name="Mohd Noor M.I."/>
            <person name="Ong R.C."/>
            <person name="Putra M."/>
            <person name="Sireger I.Z."/>
            <person name="Indrioko S."/>
            <person name="Kosugi Y."/>
            <person name="Izuno A."/>
            <person name="Isagi Y."/>
            <person name="Lee S.L."/>
            <person name="Shimizu K.K."/>
        </authorList>
    </citation>
    <scope>NUCLEOTIDE SEQUENCE [LARGE SCALE GENOMIC DNA]</scope>
    <source>
        <strain evidence="2">214</strain>
    </source>
</reference>
<dbReference type="AlphaFoldDB" id="A0AAV5HUU8"/>
<evidence type="ECO:0000313" key="3">
    <source>
        <dbReference type="Proteomes" id="UP001054252"/>
    </source>
</evidence>
<feature type="compositionally biased region" description="Basic and acidic residues" evidence="1">
    <location>
        <begin position="1"/>
        <end position="21"/>
    </location>
</feature>
<evidence type="ECO:0000313" key="2">
    <source>
        <dbReference type="EMBL" id="GKU92523.1"/>
    </source>
</evidence>
<name>A0AAV5HUU8_9ROSI</name>
<dbReference type="Proteomes" id="UP001054252">
    <property type="component" value="Unassembled WGS sequence"/>
</dbReference>
<evidence type="ECO:0000256" key="1">
    <source>
        <dbReference type="SAM" id="MobiDB-lite"/>
    </source>
</evidence>
<feature type="region of interest" description="Disordered" evidence="1">
    <location>
        <begin position="137"/>
        <end position="166"/>
    </location>
</feature>
<feature type="region of interest" description="Disordered" evidence="1">
    <location>
        <begin position="1"/>
        <end position="31"/>
    </location>
</feature>